<accession>A0A4Z0MGN9</accession>
<sequence length="177" mass="19596">MKNFLWVAALIGLAACSSSDEKKVDANTLTSTSFEEIAGWGVDMGTLSRERAHTGVYALKVDNAHDFSLTYDVVVGQVSPRKIKKINVHGWVFLPSTNTNAILGLQVTDPSQDNKAIWGDGIKMDEAVKDYNKWVEVSKDMEMPAELAPTHHLKMYLWRAGAIDPVYADDLSIQVIE</sequence>
<dbReference type="PROSITE" id="PS51257">
    <property type="entry name" value="PROKAR_LIPOPROTEIN"/>
    <property type="match status" value="1"/>
</dbReference>
<name>A0A4Z0MGN9_9BACT</name>
<dbReference type="AlphaFoldDB" id="A0A4Z0MGN9"/>
<proteinExistence type="predicted"/>
<evidence type="ECO:0008006" key="3">
    <source>
        <dbReference type="Google" id="ProtNLM"/>
    </source>
</evidence>
<dbReference type="Gene3D" id="2.60.120.260">
    <property type="entry name" value="Galactose-binding domain-like"/>
    <property type="match status" value="1"/>
</dbReference>
<reference evidence="1 2" key="1">
    <citation type="submission" date="2019-04" db="EMBL/GenBank/DDBJ databases">
        <authorList>
            <person name="Feng G."/>
            <person name="Zhang J."/>
            <person name="Zhu H."/>
        </authorList>
    </citation>
    <scope>NUCLEOTIDE SEQUENCE [LARGE SCALE GENOMIC DNA]</scope>
    <source>
        <strain evidence="1 2">JCM 19491</strain>
    </source>
</reference>
<gene>
    <name evidence="1" type="ORF">EU557_20740</name>
</gene>
<keyword evidence="2" id="KW-1185">Reference proteome</keyword>
<dbReference type="EMBL" id="SRKZ01000006">
    <property type="protein sequence ID" value="TGD78530.1"/>
    <property type="molecule type" value="Genomic_DNA"/>
</dbReference>
<organism evidence="1 2">
    <name type="scientific">Hymenobacter wooponensis</name>
    <dbReference type="NCBI Taxonomy" id="1525360"/>
    <lineage>
        <taxon>Bacteria</taxon>
        <taxon>Pseudomonadati</taxon>
        <taxon>Bacteroidota</taxon>
        <taxon>Cytophagia</taxon>
        <taxon>Cytophagales</taxon>
        <taxon>Hymenobacteraceae</taxon>
        <taxon>Hymenobacter</taxon>
    </lineage>
</organism>
<comment type="caution">
    <text evidence="1">The sequence shown here is derived from an EMBL/GenBank/DDBJ whole genome shotgun (WGS) entry which is preliminary data.</text>
</comment>
<dbReference type="Proteomes" id="UP000298284">
    <property type="component" value="Unassembled WGS sequence"/>
</dbReference>
<dbReference type="RefSeq" id="WP_135532387.1">
    <property type="nucleotide sequence ID" value="NZ_SRKZ01000006.1"/>
</dbReference>
<evidence type="ECO:0000313" key="1">
    <source>
        <dbReference type="EMBL" id="TGD78530.1"/>
    </source>
</evidence>
<dbReference type="OrthoDB" id="882450at2"/>
<evidence type="ECO:0000313" key="2">
    <source>
        <dbReference type="Proteomes" id="UP000298284"/>
    </source>
</evidence>
<protein>
    <recommendedName>
        <fullName evidence="3">CBM-cenC domain-containing protein</fullName>
    </recommendedName>
</protein>